<keyword evidence="2" id="KW-0812">Transmembrane</keyword>
<dbReference type="EMBL" id="LT598469">
    <property type="protein sequence ID" value="SCU99702.1"/>
    <property type="molecule type" value="Genomic_DNA"/>
</dbReference>
<name>A0A1G4K714_9SACH</name>
<evidence type="ECO:0000313" key="3">
    <source>
        <dbReference type="EMBL" id="SCU99702.1"/>
    </source>
</evidence>
<dbReference type="AlphaFoldDB" id="A0A1G4K714"/>
<gene>
    <name evidence="3" type="ORF">LAMI_0G00276G</name>
</gene>
<dbReference type="GO" id="GO:0070072">
    <property type="term" value="P:vacuolar proton-transporting V-type ATPase complex assembly"/>
    <property type="evidence" value="ECO:0007669"/>
    <property type="project" value="InterPro"/>
</dbReference>
<dbReference type="Pfam" id="PF08636">
    <property type="entry name" value="Pkr1"/>
    <property type="match status" value="1"/>
</dbReference>
<evidence type="ECO:0000256" key="1">
    <source>
        <dbReference type="SAM" id="MobiDB-lite"/>
    </source>
</evidence>
<sequence length="129" mass="13935">MANFLTELWESIFSPGASPQLIIATHVSFACLTVCLGWLIYLTKNVHFMALLVISTLLWITVTWFVSELQNARLASNQDLNTAEATEAAPEKVPGVGPKAVAEKETENAKTSGTQPTSSGKTAARSRKV</sequence>
<evidence type="ECO:0000313" key="4">
    <source>
        <dbReference type="Proteomes" id="UP000191024"/>
    </source>
</evidence>
<feature type="region of interest" description="Disordered" evidence="1">
    <location>
        <begin position="84"/>
        <end position="129"/>
    </location>
</feature>
<keyword evidence="4" id="KW-1185">Reference proteome</keyword>
<dbReference type="PANTHER" id="PTHR28251">
    <property type="entry name" value="V-TYPE ATPASE ASSEMBLY FACTOR PKR1"/>
    <property type="match status" value="1"/>
</dbReference>
<evidence type="ECO:0000256" key="2">
    <source>
        <dbReference type="SAM" id="Phobius"/>
    </source>
</evidence>
<dbReference type="PANTHER" id="PTHR28251:SF1">
    <property type="entry name" value="V-TYPE ATPASE ASSEMBLY FACTOR PKR1"/>
    <property type="match status" value="1"/>
</dbReference>
<organism evidence="3 4">
    <name type="scientific">Lachancea mirantina</name>
    <dbReference type="NCBI Taxonomy" id="1230905"/>
    <lineage>
        <taxon>Eukaryota</taxon>
        <taxon>Fungi</taxon>
        <taxon>Dikarya</taxon>
        <taxon>Ascomycota</taxon>
        <taxon>Saccharomycotina</taxon>
        <taxon>Saccharomycetes</taxon>
        <taxon>Saccharomycetales</taxon>
        <taxon>Saccharomycetaceae</taxon>
        <taxon>Lachancea</taxon>
    </lineage>
</organism>
<feature type="transmembrane region" description="Helical" evidence="2">
    <location>
        <begin position="47"/>
        <end position="66"/>
    </location>
</feature>
<keyword evidence="2" id="KW-0472">Membrane</keyword>
<reference evidence="3 4" key="1">
    <citation type="submission" date="2016-03" db="EMBL/GenBank/DDBJ databases">
        <authorList>
            <person name="Devillers H."/>
        </authorList>
    </citation>
    <scope>NUCLEOTIDE SEQUENCE [LARGE SCALE GENOMIC DNA]</scope>
    <source>
        <strain evidence="3">CBS 11717</strain>
    </source>
</reference>
<feature type="transmembrane region" description="Helical" evidence="2">
    <location>
        <begin position="21"/>
        <end position="41"/>
    </location>
</feature>
<dbReference type="InterPro" id="IPR013945">
    <property type="entry name" value="Pkr1"/>
</dbReference>
<dbReference type="Proteomes" id="UP000191024">
    <property type="component" value="Chromosome G"/>
</dbReference>
<proteinExistence type="predicted"/>
<dbReference type="OrthoDB" id="9626941at2759"/>
<accession>A0A1G4K714</accession>
<feature type="compositionally biased region" description="Polar residues" evidence="1">
    <location>
        <begin position="109"/>
        <end position="121"/>
    </location>
</feature>
<keyword evidence="2" id="KW-1133">Transmembrane helix</keyword>
<protein>
    <submittedName>
        <fullName evidence="3">LAMI_0G00276g1_1</fullName>
    </submittedName>
</protein>
<dbReference type="GO" id="GO:0005789">
    <property type="term" value="C:endoplasmic reticulum membrane"/>
    <property type="evidence" value="ECO:0007669"/>
    <property type="project" value="TreeGrafter"/>
</dbReference>